<gene>
    <name evidence="1" type="ORF">LCGC14_1532560</name>
</gene>
<accession>A0A0F9LBD5</accession>
<proteinExistence type="predicted"/>
<sequence length="223" mass="25242">MAIKEPAPPLKKLVPEEVFAELKREQQKRRELGQVSWLVVGESGSGKTTLLKTAVRPIFIDSFDPGGTNSIRHELEGDDILVDTQWESPGEDLHAAWEHFRRTFRHRVRSGVFDKIGTYCWDSLSSGAGVLFGWGTKEAEKEPKYDSRTFYGKAQVQLMIHLREVLSLPCDVIVIAHPDNPDKDSSTTRGISGIAPIFIGRQKQPMMLFSEIYYLEKLTPQKD</sequence>
<dbReference type="SUPFAM" id="SSF52540">
    <property type="entry name" value="P-loop containing nucleoside triphosphate hydrolases"/>
    <property type="match status" value="1"/>
</dbReference>
<organism evidence="1">
    <name type="scientific">marine sediment metagenome</name>
    <dbReference type="NCBI Taxonomy" id="412755"/>
    <lineage>
        <taxon>unclassified sequences</taxon>
        <taxon>metagenomes</taxon>
        <taxon>ecological metagenomes</taxon>
    </lineage>
</organism>
<reference evidence="1" key="1">
    <citation type="journal article" date="2015" name="Nature">
        <title>Complex archaea that bridge the gap between prokaryotes and eukaryotes.</title>
        <authorList>
            <person name="Spang A."/>
            <person name="Saw J.H."/>
            <person name="Jorgensen S.L."/>
            <person name="Zaremba-Niedzwiedzka K."/>
            <person name="Martijn J."/>
            <person name="Lind A.E."/>
            <person name="van Eijk R."/>
            <person name="Schleper C."/>
            <person name="Guy L."/>
            <person name="Ettema T.J."/>
        </authorList>
    </citation>
    <scope>NUCLEOTIDE SEQUENCE</scope>
</reference>
<dbReference type="EMBL" id="LAZR01011500">
    <property type="protein sequence ID" value="KKM61350.1"/>
    <property type="molecule type" value="Genomic_DNA"/>
</dbReference>
<protein>
    <submittedName>
        <fullName evidence="1">Uncharacterized protein</fullName>
    </submittedName>
</protein>
<name>A0A0F9LBD5_9ZZZZ</name>
<dbReference type="Pfam" id="PF13479">
    <property type="entry name" value="AAA_24"/>
    <property type="match status" value="1"/>
</dbReference>
<dbReference type="InterPro" id="IPR027417">
    <property type="entry name" value="P-loop_NTPase"/>
</dbReference>
<dbReference type="AlphaFoldDB" id="A0A0F9LBD5"/>
<comment type="caution">
    <text evidence="1">The sequence shown here is derived from an EMBL/GenBank/DDBJ whole genome shotgun (WGS) entry which is preliminary data.</text>
</comment>
<evidence type="ECO:0000313" key="1">
    <source>
        <dbReference type="EMBL" id="KKM61350.1"/>
    </source>
</evidence>